<dbReference type="KEGG" id="lba:Lebu_0363"/>
<dbReference type="OrthoDB" id="9801813at2"/>
<evidence type="ECO:0000313" key="2">
    <source>
        <dbReference type="EMBL" id="ACV38281.1"/>
    </source>
</evidence>
<dbReference type="STRING" id="523794.Lebu_0363"/>
<dbReference type="Proteomes" id="UP000001910">
    <property type="component" value="Chromosome"/>
</dbReference>
<organism evidence="2 3">
    <name type="scientific">Leptotrichia buccalis (strain ATCC 14201 / DSM 1135 / JCM 12969 / NCTC 10249 / C-1013-b)</name>
    <dbReference type="NCBI Taxonomy" id="523794"/>
    <lineage>
        <taxon>Bacteria</taxon>
        <taxon>Fusobacteriati</taxon>
        <taxon>Fusobacteriota</taxon>
        <taxon>Fusobacteriia</taxon>
        <taxon>Fusobacteriales</taxon>
        <taxon>Leptotrichiaceae</taxon>
        <taxon>Leptotrichia</taxon>
    </lineage>
</organism>
<accession>C7NE86</accession>
<keyword evidence="2" id="KW-0067">ATP-binding</keyword>
<dbReference type="SUPFAM" id="SSF52540">
    <property type="entry name" value="P-loop containing nucleoside triphosphate hydrolases"/>
    <property type="match status" value="1"/>
</dbReference>
<dbReference type="AlphaFoldDB" id="C7NE86"/>
<dbReference type="InterPro" id="IPR051396">
    <property type="entry name" value="Bact_Antivir_Def_Nuclease"/>
</dbReference>
<feature type="domain" description="ATPase AAA-type core" evidence="1">
    <location>
        <begin position="21"/>
        <end position="367"/>
    </location>
</feature>
<dbReference type="PANTHER" id="PTHR43581">
    <property type="entry name" value="ATP/GTP PHOSPHATASE"/>
    <property type="match status" value="1"/>
</dbReference>
<dbReference type="Pfam" id="PF13304">
    <property type="entry name" value="AAA_21"/>
    <property type="match status" value="1"/>
</dbReference>
<proteinExistence type="predicted"/>
<dbReference type="GO" id="GO:0005524">
    <property type="term" value="F:ATP binding"/>
    <property type="evidence" value="ECO:0007669"/>
    <property type="project" value="UniProtKB-KW"/>
</dbReference>
<dbReference type="GO" id="GO:0016887">
    <property type="term" value="F:ATP hydrolysis activity"/>
    <property type="evidence" value="ECO:0007669"/>
    <property type="project" value="InterPro"/>
</dbReference>
<dbReference type="eggNOG" id="COG3950">
    <property type="taxonomic scope" value="Bacteria"/>
</dbReference>
<protein>
    <submittedName>
        <fullName evidence="2">ABC transporter ATP-binding protein</fullName>
    </submittedName>
</protein>
<dbReference type="EMBL" id="CP001685">
    <property type="protein sequence ID" value="ACV38281.1"/>
    <property type="molecule type" value="Genomic_DNA"/>
</dbReference>
<keyword evidence="2" id="KW-0547">Nucleotide-binding</keyword>
<dbReference type="HOGENOM" id="CLU_049298_0_0_0"/>
<dbReference type="InterPro" id="IPR027417">
    <property type="entry name" value="P-loop_NTPase"/>
</dbReference>
<evidence type="ECO:0000259" key="1">
    <source>
        <dbReference type="Pfam" id="PF13304"/>
    </source>
</evidence>
<keyword evidence="3" id="KW-1185">Reference proteome</keyword>
<evidence type="ECO:0000313" key="3">
    <source>
        <dbReference type="Proteomes" id="UP000001910"/>
    </source>
</evidence>
<reference evidence="2 3" key="1">
    <citation type="journal article" date="2009" name="Stand. Genomic Sci.">
        <title>Complete genome sequence of Leptotrichia buccalis type strain (C-1013-b).</title>
        <authorList>
            <person name="Ivanova N."/>
            <person name="Gronow S."/>
            <person name="Lapidus A."/>
            <person name="Copeland A."/>
            <person name="Glavina Del Rio T."/>
            <person name="Nolan M."/>
            <person name="Lucas S."/>
            <person name="Chen F."/>
            <person name="Tice H."/>
            <person name="Cheng J.F."/>
            <person name="Saunders E."/>
            <person name="Bruce D."/>
            <person name="Goodwin L."/>
            <person name="Brettin T."/>
            <person name="Detter J.C."/>
            <person name="Han C."/>
            <person name="Pitluck S."/>
            <person name="Mikhailova N."/>
            <person name="Pati A."/>
            <person name="Mavrommatis K."/>
            <person name="Chen A."/>
            <person name="Palaniappan K."/>
            <person name="Land M."/>
            <person name="Hauser L."/>
            <person name="Chang Y.J."/>
            <person name="Jeffries C.D."/>
            <person name="Chain P."/>
            <person name="Rohde C."/>
            <person name="Goker M."/>
            <person name="Bristow J."/>
            <person name="Eisen J.A."/>
            <person name="Markowitz V."/>
            <person name="Hugenholtz P."/>
            <person name="Kyrpides N.C."/>
            <person name="Klenk H.P."/>
        </authorList>
    </citation>
    <scope>NUCLEOTIDE SEQUENCE [LARGE SCALE GENOMIC DNA]</scope>
    <source>
        <strain evidence="3">ATCC 14201 / DSM 1135 / JCM 12969 / NCTC 10249 / C-1013-b</strain>
    </source>
</reference>
<dbReference type="Gene3D" id="3.40.50.300">
    <property type="entry name" value="P-loop containing nucleotide triphosphate hydrolases"/>
    <property type="match status" value="1"/>
</dbReference>
<dbReference type="InterPro" id="IPR003959">
    <property type="entry name" value="ATPase_AAA_core"/>
</dbReference>
<dbReference type="PANTHER" id="PTHR43581:SF2">
    <property type="entry name" value="EXCINUCLEASE ATPASE SUBUNIT"/>
    <property type="match status" value="1"/>
</dbReference>
<gene>
    <name evidence="2" type="ordered locus">Lebu_0363</name>
</gene>
<sequence length="427" mass="50095">MKLSIKNVGRLKEADVEINGITVIAGENNTGKSTVGKVLWSIFSSFYKINEQIAIEKQESIEKVIFNSFLDSMYQDNMGYLDPFYNEEKEKENIKKVSKKIVNTFENIKDDTELKYYLINTLNKIIYSDVNASNYKIDEIVKILRITNDRIGEIAILKRLLKEFNNQINNIYSEAEAEMELIIKDKSLKIVIEDNKIKDLREDIYVNTEVFYIDDPHIVDELEEISMEKIKFSHRGQLIENLLNVEKESVINELLAEDRWEKINDKLNDIIQGKFTRKKNGRSFFYEEKNGYEKINVKNLSMGLKVFTIIKLLIQNNSLKENGTIILDEPEIHLHPEWQIKFAELIVLLQKEFGMHILLTTHSPYFLKAIQVYSKKYEISDKCKYYMSELDGEQAILVDKTSKTDDLFYKLAISFENLMNEEELYED</sequence>
<name>C7NE86_LEPBD</name>